<dbReference type="AlphaFoldDB" id="M4Q9X6"/>
<dbReference type="PANTHER" id="PTHR13691:SF5">
    <property type="entry name" value="LARGE RIBOSOMAL SUBUNIT PROTEIN UL2M"/>
    <property type="match status" value="1"/>
</dbReference>
<accession>M4Q9X6</accession>
<dbReference type="InterPro" id="IPR022671">
    <property type="entry name" value="Ribosomal_uL2_CS"/>
</dbReference>
<feature type="domain" description="Large ribosomal subunit protein uL2 C-terminal" evidence="6">
    <location>
        <begin position="133"/>
        <end position="268"/>
    </location>
</feature>
<dbReference type="GO" id="GO:0032543">
    <property type="term" value="P:mitochondrial translation"/>
    <property type="evidence" value="ECO:0007669"/>
    <property type="project" value="TreeGrafter"/>
</dbReference>
<dbReference type="FunFam" id="4.10.950.10:FF:000001">
    <property type="entry name" value="50S ribosomal protein L2"/>
    <property type="match status" value="1"/>
</dbReference>
<dbReference type="GeneID" id="15333150"/>
<feature type="domain" description="Large ribosomal subunit protein uL2 RNA-binding" evidence="7">
    <location>
        <begin position="42"/>
        <end position="121"/>
    </location>
</feature>
<dbReference type="PIRSF" id="PIRSF002158">
    <property type="entry name" value="Ribosomal_L2"/>
    <property type="match status" value="1"/>
</dbReference>
<reference evidence="8" key="2">
    <citation type="journal article" date="2006" name="RNA">
        <title>Hybrid E. coli--Mitochondrial ribonuclease P RNAs are catalytically active.</title>
        <authorList>
            <person name="Seif E."/>
            <person name="Cadieux A."/>
            <person name="Lang B.F."/>
        </authorList>
    </citation>
    <scope>NUCLEOTIDE SEQUENCE</scope>
    <source>
        <strain evidence="8">ATCC 50422</strain>
    </source>
</reference>
<dbReference type="Gene3D" id="2.30.30.30">
    <property type="match status" value="1"/>
</dbReference>
<evidence type="ECO:0000313" key="8">
    <source>
        <dbReference type="EMBL" id="AGH24212.1"/>
    </source>
</evidence>
<dbReference type="GO" id="GO:0005762">
    <property type="term" value="C:mitochondrial large ribosomal subunit"/>
    <property type="evidence" value="ECO:0007669"/>
    <property type="project" value="TreeGrafter"/>
</dbReference>
<sequence length="293" mass="32267">MKHFKPITPSLRHLVQLDRSCLSKEKPIKQRSLLIGKKRNSGRNHQGVITVRRIGGGHKQLYRKIDFKKVATQPQNEYSVIRIEYDPNRTAFLALLQHLETHKLTYILAPEGTKIGDTLTFYHPDVTSSSLDFSIGSSIPLKFIPVGTQVHNVELKPKKGSQIIRAAGTSALIIQKEIQLIPNGPTYCQLRLPSGQLRAFLDTCMASIGTVSNSDHHKIVIGKAGRNRWLGNRPKVRGVAMNPVDHPHGGGEGKSSGGRPSVTYKGLPAKGKPTRSKSKSTRLILSKAKSLSS</sequence>
<dbReference type="Gene3D" id="4.10.950.10">
    <property type="entry name" value="Ribosomal protein L2, domain 3"/>
    <property type="match status" value="1"/>
</dbReference>
<dbReference type="Pfam" id="PF00181">
    <property type="entry name" value="Ribosomal_L2_N"/>
    <property type="match status" value="1"/>
</dbReference>
<dbReference type="SMART" id="SM01382">
    <property type="entry name" value="Ribosomal_L2_C"/>
    <property type="match status" value="1"/>
</dbReference>
<dbReference type="InterPro" id="IPR002171">
    <property type="entry name" value="Ribosomal_uL2"/>
</dbReference>
<reference evidence="8" key="1">
    <citation type="journal article" date="2004" name="RNA">
        <title>Mitochondrial 3' tRNA editing in the jakobid Seculamonas ecuadoriensis: a novel mechanism and implications for tRNA processing.</title>
        <authorList>
            <person name="Leigh J."/>
            <person name="Lang B.F."/>
        </authorList>
    </citation>
    <scope>NUCLEOTIDE SEQUENCE</scope>
    <source>
        <strain evidence="8">ATCC 50422</strain>
    </source>
</reference>
<gene>
    <name evidence="8" type="primary">rpl2</name>
</gene>
<dbReference type="NCBIfam" id="TIGR01171">
    <property type="entry name" value="rplB_bact"/>
    <property type="match status" value="1"/>
</dbReference>
<dbReference type="GO" id="GO:0003723">
    <property type="term" value="F:RNA binding"/>
    <property type="evidence" value="ECO:0007669"/>
    <property type="project" value="InterPro"/>
</dbReference>
<dbReference type="InterPro" id="IPR014722">
    <property type="entry name" value="Rib_uL2_dom2"/>
</dbReference>
<dbReference type="InterPro" id="IPR022666">
    <property type="entry name" value="Ribosomal_uL2_RNA-bd_dom"/>
</dbReference>
<evidence type="ECO:0000256" key="2">
    <source>
        <dbReference type="ARBA" id="ARBA00022980"/>
    </source>
</evidence>
<evidence type="ECO:0000256" key="3">
    <source>
        <dbReference type="ARBA" id="ARBA00023274"/>
    </source>
</evidence>
<organism evidence="8">
    <name type="scientific">Jakoba libera</name>
    <name type="common">Flagellate</name>
    <name type="synonym">Cryptobia libera</name>
    <dbReference type="NCBI Taxonomy" id="143017"/>
    <lineage>
        <taxon>Eukaryota</taxon>
        <taxon>Discoba</taxon>
        <taxon>Jakobida</taxon>
        <taxon>Histionina</taxon>
        <taxon>Jakobidae</taxon>
        <taxon>Jakoba</taxon>
    </lineage>
</organism>
<evidence type="ECO:0000259" key="6">
    <source>
        <dbReference type="SMART" id="SM01382"/>
    </source>
</evidence>
<dbReference type="SUPFAM" id="SSF50104">
    <property type="entry name" value="Translation proteins SH3-like domain"/>
    <property type="match status" value="1"/>
</dbReference>
<geneLocation type="mitochondrion" evidence="8"/>
<dbReference type="SUPFAM" id="SSF50249">
    <property type="entry name" value="Nucleic acid-binding proteins"/>
    <property type="match status" value="1"/>
</dbReference>
<keyword evidence="3" id="KW-0687">Ribonucleoprotein</keyword>
<evidence type="ECO:0000256" key="5">
    <source>
        <dbReference type="SAM" id="MobiDB-lite"/>
    </source>
</evidence>
<dbReference type="SMART" id="SM01383">
    <property type="entry name" value="Ribosomal_L2"/>
    <property type="match status" value="1"/>
</dbReference>
<dbReference type="GO" id="GO:0016740">
    <property type="term" value="F:transferase activity"/>
    <property type="evidence" value="ECO:0007669"/>
    <property type="project" value="InterPro"/>
</dbReference>
<dbReference type="InterPro" id="IPR014726">
    <property type="entry name" value="Ribosomal_uL2_dom3"/>
</dbReference>
<dbReference type="PROSITE" id="PS00467">
    <property type="entry name" value="RIBOSOMAL_L2"/>
    <property type="match status" value="1"/>
</dbReference>
<feature type="region of interest" description="Disordered" evidence="5">
    <location>
        <begin position="237"/>
        <end position="293"/>
    </location>
</feature>
<comment type="similarity">
    <text evidence="1">Belongs to the universal ribosomal protein uL2 family.</text>
</comment>
<name>M4Q9X6_JAKLI</name>
<dbReference type="FunFam" id="2.30.30.30:FF:000001">
    <property type="entry name" value="50S ribosomal protein L2"/>
    <property type="match status" value="1"/>
</dbReference>
<keyword evidence="8" id="KW-0496">Mitochondrion</keyword>
<dbReference type="GO" id="GO:0003735">
    <property type="term" value="F:structural constituent of ribosome"/>
    <property type="evidence" value="ECO:0007669"/>
    <property type="project" value="InterPro"/>
</dbReference>
<evidence type="ECO:0000259" key="7">
    <source>
        <dbReference type="SMART" id="SM01383"/>
    </source>
</evidence>
<dbReference type="InterPro" id="IPR008991">
    <property type="entry name" value="Translation_prot_SH3-like_sf"/>
</dbReference>
<dbReference type="EMBL" id="KC353355">
    <property type="protein sequence ID" value="AGH24212.1"/>
    <property type="molecule type" value="Genomic_DNA"/>
</dbReference>
<keyword evidence="2 8" id="KW-0689">Ribosomal protein</keyword>
<evidence type="ECO:0000256" key="1">
    <source>
        <dbReference type="ARBA" id="ARBA00005636"/>
    </source>
</evidence>
<dbReference type="Gene3D" id="2.40.50.140">
    <property type="entry name" value="Nucleic acid-binding proteins"/>
    <property type="match status" value="1"/>
</dbReference>
<proteinExistence type="inferred from homology"/>
<dbReference type="PANTHER" id="PTHR13691">
    <property type="entry name" value="RIBOSOMAL PROTEIN L2"/>
    <property type="match status" value="1"/>
</dbReference>
<evidence type="ECO:0000256" key="4">
    <source>
        <dbReference type="ARBA" id="ARBA00069872"/>
    </source>
</evidence>
<protein>
    <recommendedName>
        <fullName evidence="4">Large ribosomal subunit protein uL2m</fullName>
    </recommendedName>
</protein>
<dbReference type="Pfam" id="PF03947">
    <property type="entry name" value="Ribosomal_L2_C"/>
    <property type="match status" value="1"/>
</dbReference>
<reference evidence="8" key="3">
    <citation type="journal article" date="2013" name="Genome Biol. Evol.">
        <title>Strikingly bacteria-like and gene-rich mitochondrial genomes throughout jakobid protists.</title>
        <authorList>
            <person name="Burger G."/>
            <person name="Gray M.W."/>
            <person name="Forget L."/>
            <person name="Lang B.F."/>
        </authorList>
    </citation>
    <scope>NUCLEOTIDE SEQUENCE</scope>
    <source>
        <strain evidence="8">ATCC 50422</strain>
    </source>
</reference>
<dbReference type="InterPro" id="IPR005880">
    <property type="entry name" value="Ribosomal_uL2_bac/org-type"/>
</dbReference>
<dbReference type="RefSeq" id="YP_007890718.1">
    <property type="nucleotide sequence ID" value="NC_021127.1"/>
</dbReference>
<dbReference type="InterPro" id="IPR022669">
    <property type="entry name" value="Ribosomal_uL2_C"/>
</dbReference>
<dbReference type="InterPro" id="IPR012340">
    <property type="entry name" value="NA-bd_OB-fold"/>
</dbReference>